<evidence type="ECO:0000313" key="2">
    <source>
        <dbReference type="EMBL" id="QNS07406.1"/>
    </source>
</evidence>
<proteinExistence type="predicted"/>
<feature type="region of interest" description="Disordered" evidence="1">
    <location>
        <begin position="1"/>
        <end position="45"/>
    </location>
</feature>
<dbReference type="KEGG" id="sxn:IAG42_29940"/>
<dbReference type="RefSeq" id="WP_188340072.1">
    <property type="nucleotide sequence ID" value="NZ_CP061281.1"/>
</dbReference>
<organism evidence="2 3">
    <name type="scientific">Streptomyces xanthii</name>
    <dbReference type="NCBI Taxonomy" id="2768069"/>
    <lineage>
        <taxon>Bacteria</taxon>
        <taxon>Bacillati</taxon>
        <taxon>Actinomycetota</taxon>
        <taxon>Actinomycetes</taxon>
        <taxon>Kitasatosporales</taxon>
        <taxon>Streptomycetaceae</taxon>
        <taxon>Streptomyces</taxon>
    </lineage>
</organism>
<reference evidence="2 3" key="1">
    <citation type="submission" date="2020-09" db="EMBL/GenBank/DDBJ databases">
        <title>A novel species.</title>
        <authorList>
            <person name="Gao J."/>
        </authorList>
    </citation>
    <scope>NUCLEOTIDE SEQUENCE [LARGE SCALE GENOMIC DNA]</scope>
    <source>
        <strain evidence="2 3">CRXT-Y-14</strain>
    </source>
</reference>
<dbReference type="AlphaFoldDB" id="A0A7H1BFA1"/>
<name>A0A7H1BFA1_9ACTN</name>
<evidence type="ECO:0000313" key="3">
    <source>
        <dbReference type="Proteomes" id="UP000516428"/>
    </source>
</evidence>
<feature type="region of interest" description="Disordered" evidence="1">
    <location>
        <begin position="79"/>
        <end position="98"/>
    </location>
</feature>
<keyword evidence="3" id="KW-1185">Reference proteome</keyword>
<gene>
    <name evidence="2" type="ORF">IAG42_29940</name>
</gene>
<dbReference type="EMBL" id="CP061281">
    <property type="protein sequence ID" value="QNS07406.1"/>
    <property type="molecule type" value="Genomic_DNA"/>
</dbReference>
<evidence type="ECO:0000256" key="1">
    <source>
        <dbReference type="SAM" id="MobiDB-lite"/>
    </source>
</evidence>
<feature type="compositionally biased region" description="Low complexity" evidence="1">
    <location>
        <begin position="1"/>
        <end position="12"/>
    </location>
</feature>
<sequence length="98" mass="10674">MTPTQTAAPAPTGRRRRALVPAPAESVQQRASRKPAARVPEPQDPPIYRELLASWADRGRTLPGRPDPEWARLVAPTVRTGEFGGALSESPDPRGDER</sequence>
<protein>
    <submittedName>
        <fullName evidence="2">Uncharacterized protein</fullName>
    </submittedName>
</protein>
<accession>A0A7H1BFA1</accession>
<dbReference type="Proteomes" id="UP000516428">
    <property type="component" value="Chromosome"/>
</dbReference>